<keyword evidence="1" id="KW-1133">Transmembrane helix</keyword>
<organism evidence="3 4">
    <name type="scientific">Paenactinomyces guangxiensis</name>
    <dbReference type="NCBI Taxonomy" id="1490290"/>
    <lineage>
        <taxon>Bacteria</taxon>
        <taxon>Bacillati</taxon>
        <taxon>Bacillota</taxon>
        <taxon>Bacilli</taxon>
        <taxon>Bacillales</taxon>
        <taxon>Thermoactinomycetaceae</taxon>
        <taxon>Paenactinomyces</taxon>
    </lineage>
</organism>
<sequence>MSKRAQIFSYSLIFTVISLVLVSVSSKWKLISFINHLFMVGLFLLTVSGAWYVVRGGFFSTFGKSMKKVMKLSRREMENLDDDFLVDDSGSPSKDKKSFFPWWLGTVSFITGLFCTLLSFALIYLL</sequence>
<dbReference type="EMBL" id="JACEIQ010000003">
    <property type="protein sequence ID" value="MBA4493727.1"/>
    <property type="molecule type" value="Genomic_DNA"/>
</dbReference>
<reference evidence="3 4" key="1">
    <citation type="submission" date="2020-07" db="EMBL/GenBank/DDBJ databases">
        <authorList>
            <person name="Feng H."/>
        </authorList>
    </citation>
    <scope>NUCLEOTIDE SEQUENCE [LARGE SCALE GENOMIC DNA]</scope>
    <source>
        <strain evidence="4">s-10</strain>
    </source>
</reference>
<dbReference type="InterPro" id="IPR025007">
    <property type="entry name" value="DUF3899"/>
</dbReference>
<dbReference type="RefSeq" id="WP_181750962.1">
    <property type="nucleotide sequence ID" value="NZ_JACEIQ010000003.1"/>
</dbReference>
<evidence type="ECO:0000313" key="3">
    <source>
        <dbReference type="EMBL" id="MBA4493727.1"/>
    </source>
</evidence>
<accession>A0A7W2A823</accession>
<comment type="caution">
    <text evidence="3">The sequence shown here is derived from an EMBL/GenBank/DDBJ whole genome shotgun (WGS) entry which is preliminary data.</text>
</comment>
<dbReference type="Pfam" id="PF13038">
    <property type="entry name" value="DUF3899"/>
    <property type="match status" value="1"/>
</dbReference>
<protein>
    <submittedName>
        <fullName evidence="3">DUF3899 domain-containing protein</fullName>
    </submittedName>
</protein>
<gene>
    <name evidence="3" type="ORF">H1191_05350</name>
</gene>
<feature type="domain" description="DUF3899" evidence="2">
    <location>
        <begin position="34"/>
        <end position="122"/>
    </location>
</feature>
<dbReference type="AlphaFoldDB" id="A0A7W2A823"/>
<evidence type="ECO:0000313" key="4">
    <source>
        <dbReference type="Proteomes" id="UP000535491"/>
    </source>
</evidence>
<keyword evidence="4" id="KW-1185">Reference proteome</keyword>
<evidence type="ECO:0000256" key="1">
    <source>
        <dbReference type="SAM" id="Phobius"/>
    </source>
</evidence>
<keyword evidence="1" id="KW-0812">Transmembrane</keyword>
<feature type="transmembrane region" description="Helical" evidence="1">
    <location>
        <begin position="30"/>
        <end position="54"/>
    </location>
</feature>
<dbReference type="Proteomes" id="UP000535491">
    <property type="component" value="Unassembled WGS sequence"/>
</dbReference>
<name>A0A7W2A823_9BACL</name>
<evidence type="ECO:0000259" key="2">
    <source>
        <dbReference type="Pfam" id="PF13038"/>
    </source>
</evidence>
<proteinExistence type="predicted"/>
<feature type="transmembrane region" description="Helical" evidence="1">
    <location>
        <begin position="102"/>
        <end position="125"/>
    </location>
</feature>
<keyword evidence="1" id="KW-0472">Membrane</keyword>
<feature type="transmembrane region" description="Helical" evidence="1">
    <location>
        <begin position="7"/>
        <end position="24"/>
    </location>
</feature>